<protein>
    <submittedName>
        <fullName evidence="1">Uncharacterized protein</fullName>
    </submittedName>
</protein>
<accession>A0A645ENF4</accession>
<organism evidence="1">
    <name type="scientific">bioreactor metagenome</name>
    <dbReference type="NCBI Taxonomy" id="1076179"/>
    <lineage>
        <taxon>unclassified sequences</taxon>
        <taxon>metagenomes</taxon>
        <taxon>ecological metagenomes</taxon>
    </lineage>
</organism>
<proteinExistence type="predicted"/>
<dbReference type="InterPro" id="IPR043740">
    <property type="entry name" value="DUF5685"/>
</dbReference>
<dbReference type="EMBL" id="VSSQ01049468">
    <property type="protein sequence ID" value="MPN03548.1"/>
    <property type="molecule type" value="Genomic_DNA"/>
</dbReference>
<dbReference type="Pfam" id="PF18937">
    <property type="entry name" value="DUF5685"/>
    <property type="match status" value="1"/>
</dbReference>
<reference evidence="1" key="1">
    <citation type="submission" date="2019-08" db="EMBL/GenBank/DDBJ databases">
        <authorList>
            <person name="Kucharzyk K."/>
            <person name="Murdoch R.W."/>
            <person name="Higgins S."/>
            <person name="Loffler F."/>
        </authorList>
    </citation>
    <scope>NUCLEOTIDE SEQUENCE</scope>
</reference>
<dbReference type="AlphaFoldDB" id="A0A645ENF4"/>
<comment type="caution">
    <text evidence="1">The sequence shown here is derived from an EMBL/GenBank/DDBJ whole genome shotgun (WGS) entry which is preliminary data.</text>
</comment>
<evidence type="ECO:0000313" key="1">
    <source>
        <dbReference type="EMBL" id="MPN03548.1"/>
    </source>
</evidence>
<gene>
    <name evidence="1" type="ORF">SDC9_150778</name>
</gene>
<sequence length="287" mass="33953">MPEFNRRLKDFEKFKAYYCGLCKAIKNNCGNIPRMSLNYDMTFLGILLDSLKEDTIISTREHCVVHPVQKKLFIIDNDALNYAAYCNVMLFYFKLLDNVQDDKSIKSKLSSVMLKYYLKKYFNNYKEITDFTRDKLQELYNMEKSAEKHTLDSLCHPFGELTAYLLSYTITDKVIKKHMQEFGYNLGKWIYVIDAFDDLQKDMENNKFNAISSVLNTDNLDYERFKEAIEARIEFTLLSCGRTCTYLLDKLPIKRNYDLLYNILQLGMIEKINKVFKRSVFENEKSL</sequence>
<name>A0A645ENF4_9ZZZZ</name>